<dbReference type="SUPFAM" id="SSF53067">
    <property type="entry name" value="Actin-like ATPase domain"/>
    <property type="match status" value="2"/>
</dbReference>
<dbReference type="EMBL" id="JAHQCR010000030">
    <property type="protein sequence ID" value="MBU9721094.1"/>
    <property type="molecule type" value="Genomic_DNA"/>
</dbReference>
<dbReference type="Proteomes" id="UP000790580">
    <property type="component" value="Unassembled WGS sequence"/>
</dbReference>
<keyword evidence="3" id="KW-1185">Reference proteome</keyword>
<dbReference type="Gene3D" id="3.30.420.40">
    <property type="match status" value="2"/>
</dbReference>
<comment type="caution">
    <text evidence="2">The sequence shown here is derived from an EMBL/GenBank/DDBJ whole genome shotgun (WGS) entry which is preliminary data.</text>
</comment>
<dbReference type="InterPro" id="IPR043129">
    <property type="entry name" value="ATPase_NBD"/>
</dbReference>
<organism evidence="2 3">
    <name type="scientific">Evansella alkalicola</name>
    <dbReference type="NCBI Taxonomy" id="745819"/>
    <lineage>
        <taxon>Bacteria</taxon>
        <taxon>Bacillati</taxon>
        <taxon>Bacillota</taxon>
        <taxon>Bacilli</taxon>
        <taxon>Bacillales</taxon>
        <taxon>Bacillaceae</taxon>
        <taxon>Evansella</taxon>
    </lineage>
</organism>
<evidence type="ECO:0000313" key="3">
    <source>
        <dbReference type="Proteomes" id="UP000790580"/>
    </source>
</evidence>
<protein>
    <submittedName>
        <fullName evidence="2">Pilus assembly protein PilM</fullName>
    </submittedName>
</protein>
<dbReference type="PANTHER" id="PTHR32432">
    <property type="entry name" value="CELL DIVISION PROTEIN FTSA-RELATED"/>
    <property type="match status" value="1"/>
</dbReference>
<name>A0ABS6JTT9_9BACI</name>
<evidence type="ECO:0000313" key="2">
    <source>
        <dbReference type="EMBL" id="MBU9721094.1"/>
    </source>
</evidence>
<accession>A0ABS6JTT9</accession>
<dbReference type="SMART" id="SM00842">
    <property type="entry name" value="FtsA"/>
    <property type="match status" value="1"/>
</dbReference>
<evidence type="ECO:0000259" key="1">
    <source>
        <dbReference type="SMART" id="SM00842"/>
    </source>
</evidence>
<feature type="domain" description="SHS2" evidence="1">
    <location>
        <begin position="9"/>
        <end position="206"/>
    </location>
</feature>
<dbReference type="InterPro" id="IPR050696">
    <property type="entry name" value="FtsA/MreB"/>
</dbReference>
<dbReference type="Pfam" id="PF14450">
    <property type="entry name" value="FtsA"/>
    <property type="match status" value="1"/>
</dbReference>
<dbReference type="RefSeq" id="WP_088076240.1">
    <property type="nucleotide sequence ID" value="NZ_JAHQCR010000030.1"/>
</dbReference>
<dbReference type="PANTHER" id="PTHR32432:SF3">
    <property type="entry name" value="ETHANOLAMINE UTILIZATION PROTEIN EUTJ"/>
    <property type="match status" value="1"/>
</dbReference>
<dbReference type="CDD" id="cd24004">
    <property type="entry name" value="ASKHA_NBD_PilM-like"/>
    <property type="match status" value="1"/>
</dbReference>
<gene>
    <name evidence="2" type="primary">pilM</name>
    <name evidence="2" type="ORF">KS407_06500</name>
</gene>
<reference evidence="2 3" key="1">
    <citation type="submission" date="2021-06" db="EMBL/GenBank/DDBJ databases">
        <title>Bacillus sp. RD4P76, an endophyte from a halophyte.</title>
        <authorList>
            <person name="Sun J.-Q."/>
        </authorList>
    </citation>
    <scope>NUCLEOTIDE SEQUENCE [LARGE SCALE GENOMIC DNA]</scope>
    <source>
        <strain evidence="2 3">JCM 17098</strain>
    </source>
</reference>
<sequence>MDNQNGQAIFALDIGTRSVVGLILHKHDGKYHVIDMVREEHQERSMLDGQIHNVVAVSNVIKTIKDKLALKHGPLEKVCVAAAGRSLKTQRATAEVDIKGNPILEHQSVLHLELSAVQNAQFSLAQLRDSDKSSTDYCVGYSVMDYRIDGETIGSLIDQQGEKATVEVIATFLPRIVVESLITALQRAELELEALTLEPIAAIHVLIPPSMRRLNVALVDIGAGTSDIAITNLGTVVAYGMVPFAGDEITEAISDHFLLDFPDAEHLKREISTKEQVTITDILGFETEYSQDDVVEPVEDAIDELAKKISEEIINLNGKFPKAVMLVGGGSMTPKLPEKVAAHLELPSNRVAIRGIDAIKGLVFDTELESTPELVTPIGIAIAAKESPVQYISISVNDRPVRLFDIKDLTVGDGLLTSGLELSKLYGKPGMGLLVTVNGRVVSLPGKHGTPPALTKNGQVTELDDFIAHGDVLSVSSGKNGEDASATIGDFFKDYNKPLSFTITYNGVTHQVNPIITLNGRGATLETEVQDRDKIELFMPETLQDVLHSLNISIQEVSSRPLNIYIDGTKTSSEVITNSLLVNGNTALPSTPINPGDVIKYKAVNVKAILLKDVLPQNMELTREITVIFNHKKVNLKKAFIDVYRRNEKLSMDSHVFDGDELKTVKKEVEPFIFQDVFAVVDIERPSLPSKKPVILRNEQGTTFSEVIHHGDHLELKWID</sequence>
<dbReference type="Gene3D" id="3.30.1490.300">
    <property type="match status" value="1"/>
</dbReference>
<dbReference type="InterPro" id="IPR003494">
    <property type="entry name" value="SHS2_FtsA"/>
</dbReference>
<proteinExistence type="predicted"/>